<feature type="compositionally biased region" description="Polar residues" evidence="1">
    <location>
        <begin position="200"/>
        <end position="212"/>
    </location>
</feature>
<feature type="compositionally biased region" description="Acidic residues" evidence="1">
    <location>
        <begin position="215"/>
        <end position="224"/>
    </location>
</feature>
<name>A0A9W8YZ46_9PEZI</name>
<proteinExistence type="predicted"/>
<feature type="region of interest" description="Disordered" evidence="1">
    <location>
        <begin position="316"/>
        <end position="336"/>
    </location>
</feature>
<evidence type="ECO:0000313" key="2">
    <source>
        <dbReference type="EMBL" id="KAJ4393487.1"/>
    </source>
</evidence>
<protein>
    <submittedName>
        <fullName evidence="2">Uncharacterized protein</fullName>
    </submittedName>
</protein>
<feature type="compositionally biased region" description="Basic residues" evidence="1">
    <location>
        <begin position="72"/>
        <end position="81"/>
    </location>
</feature>
<feature type="region of interest" description="Disordered" evidence="1">
    <location>
        <begin position="1"/>
        <end position="99"/>
    </location>
</feature>
<feature type="region of interest" description="Disordered" evidence="1">
    <location>
        <begin position="173"/>
        <end position="251"/>
    </location>
</feature>
<accession>A0A9W8YZ46</accession>
<dbReference type="EMBL" id="JAPEVB010000002">
    <property type="protein sequence ID" value="KAJ4393487.1"/>
    <property type="molecule type" value="Genomic_DNA"/>
</dbReference>
<sequence length="394" mass="45495">MSRYGHERQAGHDSYEGSNREARRSPSPAQKRRAVAADYFEDDDPRSRTSTRAHHHRHHRHRDRSGEDSHREHKRRKHHHNASSSSRRHDQHASPAVAELPFKARPLSYKHDLDAFEPLFANYLDIQKGKDYYSLDAYEQKGRWKSFVNKWNGGQLAEGWYEPEMFERIAKEAPDRAAARPGNDTVAKKTRGEPEVESNYDAQESLPRNLQRSDNEEDEDDDDYGPPPPPGTDATRSASRKGPGIPSLNDLALRREAAAEAHEAQKADLRLARKVDRAQQKEALEELVPRAEPGTRERKLEKKAAVNEKMRSFREKGDVVEEMDDGELMGGGDGVADFKRAVANQQRKKTERELRREEEARARWEEREEKLKEWRAREEEKMKGLKELAKARFG</sequence>
<evidence type="ECO:0000256" key="1">
    <source>
        <dbReference type="SAM" id="MobiDB-lite"/>
    </source>
</evidence>
<dbReference type="InterPro" id="IPR044688">
    <property type="entry name" value="SCI-1-like"/>
</dbReference>
<dbReference type="PANTHER" id="PTHR34117:SF1">
    <property type="entry name" value="STYLE CELL-CYCLE INHIBITOR 1"/>
    <property type="match status" value="1"/>
</dbReference>
<gene>
    <name evidence="2" type="ORF">N0V93_002699</name>
</gene>
<dbReference type="AlphaFoldDB" id="A0A9W8YZ46"/>
<evidence type="ECO:0000313" key="3">
    <source>
        <dbReference type="Proteomes" id="UP001140453"/>
    </source>
</evidence>
<organism evidence="2 3">
    <name type="scientific">Gnomoniopsis smithogilvyi</name>
    <dbReference type="NCBI Taxonomy" id="1191159"/>
    <lineage>
        <taxon>Eukaryota</taxon>
        <taxon>Fungi</taxon>
        <taxon>Dikarya</taxon>
        <taxon>Ascomycota</taxon>
        <taxon>Pezizomycotina</taxon>
        <taxon>Sordariomycetes</taxon>
        <taxon>Sordariomycetidae</taxon>
        <taxon>Diaporthales</taxon>
        <taxon>Gnomoniaceae</taxon>
        <taxon>Gnomoniopsis</taxon>
    </lineage>
</organism>
<feature type="region of interest" description="Disordered" evidence="1">
    <location>
        <begin position="343"/>
        <end position="362"/>
    </location>
</feature>
<dbReference type="OrthoDB" id="2139939at2759"/>
<dbReference type="Proteomes" id="UP001140453">
    <property type="component" value="Unassembled WGS sequence"/>
</dbReference>
<feature type="compositionally biased region" description="Basic residues" evidence="1">
    <location>
        <begin position="49"/>
        <end position="63"/>
    </location>
</feature>
<comment type="caution">
    <text evidence="2">The sequence shown here is derived from an EMBL/GenBank/DDBJ whole genome shotgun (WGS) entry which is preliminary data.</text>
</comment>
<dbReference type="PANTHER" id="PTHR34117">
    <property type="entry name" value="STYLE CELL-CYCLE INHIBITOR 1"/>
    <property type="match status" value="1"/>
</dbReference>
<feature type="compositionally biased region" description="Basic and acidic residues" evidence="1">
    <location>
        <begin position="348"/>
        <end position="362"/>
    </location>
</feature>
<reference evidence="2" key="1">
    <citation type="submission" date="2022-10" db="EMBL/GenBank/DDBJ databases">
        <title>Tapping the CABI collections for fungal endophytes: first genome assemblies for Collariella, Neodidymelliopsis, Ascochyta clinopodiicola, Didymella pomorum, Didymosphaeria variabile, Neocosmospora piperis and Neocucurbitaria cava.</title>
        <authorList>
            <person name="Hill R."/>
        </authorList>
    </citation>
    <scope>NUCLEOTIDE SEQUENCE</scope>
    <source>
        <strain evidence="2">IMI 355082</strain>
    </source>
</reference>
<keyword evidence="3" id="KW-1185">Reference proteome</keyword>
<feature type="compositionally biased region" description="Basic and acidic residues" evidence="1">
    <location>
        <begin position="1"/>
        <end position="24"/>
    </location>
</feature>